<feature type="compositionally biased region" description="Polar residues" evidence="1">
    <location>
        <begin position="398"/>
        <end position="407"/>
    </location>
</feature>
<feature type="region of interest" description="Disordered" evidence="1">
    <location>
        <begin position="351"/>
        <end position="407"/>
    </location>
</feature>
<protein>
    <recommendedName>
        <fullName evidence="4">Caspase domain-containing protein</fullName>
    </recommendedName>
</protein>
<evidence type="ECO:0000313" key="3">
    <source>
        <dbReference type="Proteomes" id="UP000326924"/>
    </source>
</evidence>
<feature type="compositionally biased region" description="Basic and acidic residues" evidence="1">
    <location>
        <begin position="351"/>
        <end position="369"/>
    </location>
</feature>
<organism evidence="2 3">
    <name type="scientific">Sphaerosporella brunnea</name>
    <dbReference type="NCBI Taxonomy" id="1250544"/>
    <lineage>
        <taxon>Eukaryota</taxon>
        <taxon>Fungi</taxon>
        <taxon>Dikarya</taxon>
        <taxon>Ascomycota</taxon>
        <taxon>Pezizomycotina</taxon>
        <taxon>Pezizomycetes</taxon>
        <taxon>Pezizales</taxon>
        <taxon>Pyronemataceae</taxon>
        <taxon>Sphaerosporella</taxon>
    </lineage>
</organism>
<reference evidence="2 3" key="1">
    <citation type="submission" date="2019-09" db="EMBL/GenBank/DDBJ databases">
        <title>Draft genome of the ectomycorrhizal ascomycete Sphaerosporella brunnea.</title>
        <authorList>
            <consortium name="DOE Joint Genome Institute"/>
            <person name="Benucci G.M."/>
            <person name="Marozzi G."/>
            <person name="Antonielli L."/>
            <person name="Sanchez S."/>
            <person name="Marco P."/>
            <person name="Wang X."/>
            <person name="Falini L.B."/>
            <person name="Barry K."/>
            <person name="Haridas S."/>
            <person name="Lipzen A."/>
            <person name="Labutti K."/>
            <person name="Grigoriev I.V."/>
            <person name="Murat C."/>
            <person name="Martin F."/>
            <person name="Albertini E."/>
            <person name="Donnini D."/>
            <person name="Bonito G."/>
        </authorList>
    </citation>
    <scope>NUCLEOTIDE SEQUENCE [LARGE SCALE GENOMIC DNA]</scope>
    <source>
        <strain evidence="2 3">Sb_GMNB300</strain>
    </source>
</reference>
<dbReference type="OrthoDB" id="4760831at2759"/>
<accession>A0A5J5F4K9</accession>
<evidence type="ECO:0008006" key="4">
    <source>
        <dbReference type="Google" id="ProtNLM"/>
    </source>
</evidence>
<comment type="caution">
    <text evidence="2">The sequence shown here is derived from an EMBL/GenBank/DDBJ whole genome shotgun (WGS) entry which is preliminary data.</text>
</comment>
<proteinExistence type="predicted"/>
<keyword evidence="3" id="KW-1185">Reference proteome</keyword>
<dbReference type="AlphaFoldDB" id="A0A5J5F4K9"/>
<dbReference type="InParanoid" id="A0A5J5F4K9"/>
<sequence>MHPFEHSIEYLASLQDLETKLNRAIAGAYPAASTFYAKVGVLFFRWANDDIGVEPAEDRLAWVLQNIYGYEVSRVVIPSDHNSKRMVIGALLDMINEYDKPNSLSIVIYSGHARGNANQCLWSGTIDSAVTVDWLLVRRIVGYQDHDMLEILDCCYAAVAAIDSPTEVLVSSSQESVAGFEPEHNFTMALADILENSGGRAMTVAQIHAKLVRNADKYRLEATPVHAQLGNELSGSICLARLGDAGAGNFEVPDSMEIQIVVTAYLQGHSLPPDFKEWNRFLRSAVPRNLRHMDIKIEAHSLVNTGLALLQFSVPLPVFSVLKAIGPFRYLCVAHSSNLFLRPTVSSAIHPPREEEYCPRPPIELENRPSRPATPAGGRPAVLADVLRRQGTPRDRPQTPQNEDASC</sequence>
<gene>
    <name evidence="2" type="ORF">FN846DRAFT_887857</name>
</gene>
<name>A0A5J5F4K9_9PEZI</name>
<evidence type="ECO:0000256" key="1">
    <source>
        <dbReference type="SAM" id="MobiDB-lite"/>
    </source>
</evidence>
<feature type="compositionally biased region" description="Basic and acidic residues" evidence="1">
    <location>
        <begin position="386"/>
        <end position="397"/>
    </location>
</feature>
<dbReference type="EMBL" id="VXIS01000036">
    <property type="protein sequence ID" value="KAA8911415.1"/>
    <property type="molecule type" value="Genomic_DNA"/>
</dbReference>
<evidence type="ECO:0000313" key="2">
    <source>
        <dbReference type="EMBL" id="KAA8911415.1"/>
    </source>
</evidence>
<dbReference type="Proteomes" id="UP000326924">
    <property type="component" value="Unassembled WGS sequence"/>
</dbReference>